<name>A0A0S2F681_LYSAN</name>
<sequence>MDSLIAASARALAAGDALGALKRVALRDDPPALALRGIAMAQLGDHPRARELLRRAVRGFGSHEELARARCVVAEAEVALAMRDLGGSPRALTAAAATLEARADRANALQAWLIAARRLLLLGRLDEAAAALAKLDAQALPPSLVAMAELTSAELSLRSLQTEVARAALDRAQAAAARAGVPALSAEVTEARRALDRPAARRLSADGEQALRLEEVAALLESDALVVDACRRGIRAGGSWQALTRRPVLFALALALAEAWPGDVDRETLIERAFHMSRPDETHRARLRVEIGRLRSLVGGFAQIEASARGFVLKPHKDRTVVVLAPPIDGDQASLLALLSDGAAWSTSALSLALGASQRTVQRALAELEAAGRVRSIGRARAQRWLAPPLAGFTTILLLPAALPIE</sequence>
<dbReference type="AlphaFoldDB" id="A0A0S2F681"/>
<dbReference type="SUPFAM" id="SSF46785">
    <property type="entry name" value="Winged helix' DNA-binding domain"/>
    <property type="match status" value="1"/>
</dbReference>
<dbReference type="PATRIC" id="fig|84531.8.peg.900"/>
<dbReference type="InterPro" id="IPR036390">
    <property type="entry name" value="WH_DNA-bd_sf"/>
</dbReference>
<dbReference type="KEGG" id="lab:LA76x_0874"/>
<dbReference type="RefSeq" id="WP_057916723.1">
    <property type="nucleotide sequence ID" value="NZ_CP011129.1"/>
</dbReference>
<dbReference type="SUPFAM" id="SSF48452">
    <property type="entry name" value="TPR-like"/>
    <property type="match status" value="1"/>
</dbReference>
<gene>
    <name evidence="1" type="ORF">LA76x_0874</name>
</gene>
<dbReference type="Proteomes" id="UP000060787">
    <property type="component" value="Chromosome"/>
</dbReference>
<proteinExistence type="predicted"/>
<keyword evidence="2" id="KW-1185">Reference proteome</keyword>
<evidence type="ECO:0000313" key="1">
    <source>
        <dbReference type="EMBL" id="ALN79035.1"/>
    </source>
</evidence>
<protein>
    <submittedName>
        <fullName evidence="1">Putative tetratricopeptide TPR_4</fullName>
    </submittedName>
</protein>
<dbReference type="eggNOG" id="COG0745">
    <property type="taxonomic scope" value="Bacteria"/>
</dbReference>
<dbReference type="STRING" id="84531.LA76x_0874"/>
<dbReference type="EMBL" id="CP011129">
    <property type="protein sequence ID" value="ALN79035.1"/>
    <property type="molecule type" value="Genomic_DNA"/>
</dbReference>
<organism evidence="1 2">
    <name type="scientific">Lysobacter antibioticus</name>
    <dbReference type="NCBI Taxonomy" id="84531"/>
    <lineage>
        <taxon>Bacteria</taxon>
        <taxon>Pseudomonadati</taxon>
        <taxon>Pseudomonadota</taxon>
        <taxon>Gammaproteobacteria</taxon>
        <taxon>Lysobacterales</taxon>
        <taxon>Lysobacteraceae</taxon>
        <taxon>Lysobacter</taxon>
    </lineage>
</organism>
<accession>A0A0S2F681</accession>
<reference evidence="1 2" key="1">
    <citation type="journal article" date="2015" name="BMC Genomics">
        <title>Comparative genomics and metabolic profiling of the genus Lysobacter.</title>
        <authorList>
            <person name="de Bruijn I."/>
            <person name="Cheng X."/>
            <person name="de Jager V."/>
            <person name="Exposito R.G."/>
            <person name="Watrous J."/>
            <person name="Patel N."/>
            <person name="Postma J."/>
            <person name="Dorrestein P.C."/>
            <person name="Kobayashi D."/>
            <person name="Raaijmakers J.M."/>
        </authorList>
    </citation>
    <scope>NUCLEOTIDE SEQUENCE [LARGE SCALE GENOMIC DNA]</scope>
    <source>
        <strain evidence="1 2">76</strain>
    </source>
</reference>
<dbReference type="InterPro" id="IPR011990">
    <property type="entry name" value="TPR-like_helical_dom_sf"/>
</dbReference>
<evidence type="ECO:0000313" key="2">
    <source>
        <dbReference type="Proteomes" id="UP000060787"/>
    </source>
</evidence>